<protein>
    <submittedName>
        <fullName evidence="2">GNAT family N-acetyltransferase</fullName>
    </submittedName>
</protein>
<dbReference type="PANTHER" id="PTHR43415:SF6">
    <property type="entry name" value="SPERMIDINE N(1)-ACETYLTRANSFERASE"/>
    <property type="match status" value="1"/>
</dbReference>
<reference evidence="2 3" key="1">
    <citation type="submission" date="2021-06" db="EMBL/GenBank/DDBJ databases">
        <title>Bacillus sp. RD4P76, an endophyte from a halophyte.</title>
        <authorList>
            <person name="Sun J.-Q."/>
        </authorList>
    </citation>
    <scope>NUCLEOTIDE SEQUENCE [LARGE SCALE GENOMIC DNA]</scope>
    <source>
        <strain evidence="2 3">CGMCC 1.15917</strain>
    </source>
</reference>
<organism evidence="2 3">
    <name type="scientific">Evansella tamaricis</name>
    <dbReference type="NCBI Taxonomy" id="2069301"/>
    <lineage>
        <taxon>Bacteria</taxon>
        <taxon>Bacillati</taxon>
        <taxon>Bacillota</taxon>
        <taxon>Bacilli</taxon>
        <taxon>Bacillales</taxon>
        <taxon>Bacillaceae</taxon>
        <taxon>Evansella</taxon>
    </lineage>
</organism>
<comment type="caution">
    <text evidence="2">The sequence shown here is derived from an EMBL/GenBank/DDBJ whole genome shotgun (WGS) entry which is preliminary data.</text>
</comment>
<dbReference type="CDD" id="cd04301">
    <property type="entry name" value="NAT_SF"/>
    <property type="match status" value="1"/>
</dbReference>
<gene>
    <name evidence="2" type="ORF">KS419_20645</name>
</gene>
<sequence length="291" mass="33450">MLKIAIMKIEELENVAHFISEINKVDNLHIGYCGVDPLEIAHSIKEDISDIPYHKSFLTAYENDTIIAVLGFDADLEGNGAEIWGPFVKEDKRPLVFRMWSEMVDLLPNEIHSLNMFPNKKNSYVLQLAKNLNFNKHSEHTILEFHRDTRNGIKDGSSVELREEHFLAMELLHNEAFPDSYYSGQQIINRLNEYRKVFVIEKNDSLCGYIYVEAEPAHGEASIEFFAVKESERRKGFGVQLVSVALKWLLTIESIDSINLCVNSSNETAISLYKKVGFKQVHELCFFTKKM</sequence>
<feature type="domain" description="N-acetyltransferase" evidence="1">
    <location>
        <begin position="156"/>
        <end position="291"/>
    </location>
</feature>
<dbReference type="Pfam" id="PF00583">
    <property type="entry name" value="Acetyltransf_1"/>
    <property type="match status" value="1"/>
</dbReference>
<dbReference type="PROSITE" id="PS51186">
    <property type="entry name" value="GNAT"/>
    <property type="match status" value="1"/>
</dbReference>
<name>A0ABS6JKD8_9BACI</name>
<dbReference type="PANTHER" id="PTHR43415">
    <property type="entry name" value="SPERMIDINE N(1)-ACETYLTRANSFERASE"/>
    <property type="match status" value="1"/>
</dbReference>
<evidence type="ECO:0000259" key="1">
    <source>
        <dbReference type="PROSITE" id="PS51186"/>
    </source>
</evidence>
<dbReference type="EMBL" id="JAHQCS010000165">
    <property type="protein sequence ID" value="MBU9714149.1"/>
    <property type="molecule type" value="Genomic_DNA"/>
</dbReference>
<keyword evidence="3" id="KW-1185">Reference proteome</keyword>
<evidence type="ECO:0000313" key="3">
    <source>
        <dbReference type="Proteomes" id="UP000784880"/>
    </source>
</evidence>
<dbReference type="InterPro" id="IPR000182">
    <property type="entry name" value="GNAT_dom"/>
</dbReference>
<dbReference type="RefSeq" id="WP_217068500.1">
    <property type="nucleotide sequence ID" value="NZ_JAHQCS010000165.1"/>
</dbReference>
<accession>A0ABS6JKD8</accession>
<proteinExistence type="predicted"/>
<dbReference type="Proteomes" id="UP000784880">
    <property type="component" value="Unassembled WGS sequence"/>
</dbReference>
<evidence type="ECO:0000313" key="2">
    <source>
        <dbReference type="EMBL" id="MBU9714149.1"/>
    </source>
</evidence>